<keyword evidence="1" id="KW-0472">Membrane</keyword>
<sequence>MSKEIQSFIRTNRREILFIAAGSLCVLAMAILVSFREDRGYVPQEFLQARESAGSYSREIVDLSNQSVEALGQIAAKDEEGNYAVALSIAQDQAGRFAKLKDTAVQLSGQLSQMAIYLDQIRPIEAKDIGKEAIELNIKMVERLVVYINLNNQLIDVIEKRLSGKDELAGEIQKLVSQINGEVNTINSSSERHKELMSRLNDLTGIE</sequence>
<evidence type="ECO:0008006" key="4">
    <source>
        <dbReference type="Google" id="ProtNLM"/>
    </source>
</evidence>
<feature type="transmembrane region" description="Helical" evidence="1">
    <location>
        <begin position="16"/>
        <end position="35"/>
    </location>
</feature>
<gene>
    <name evidence="2" type="ORF">A2Y84_02075</name>
</gene>
<evidence type="ECO:0000256" key="1">
    <source>
        <dbReference type="SAM" id="Phobius"/>
    </source>
</evidence>
<name>A0A1G1YWD5_9BACT</name>
<accession>A0A1G1YWD5</accession>
<keyword evidence="1" id="KW-0812">Transmembrane</keyword>
<protein>
    <recommendedName>
        <fullName evidence="4">DUF5667 domain-containing protein</fullName>
    </recommendedName>
</protein>
<dbReference type="EMBL" id="MHIT01000020">
    <property type="protein sequence ID" value="OGY56695.1"/>
    <property type="molecule type" value="Genomic_DNA"/>
</dbReference>
<keyword evidence="1" id="KW-1133">Transmembrane helix</keyword>
<dbReference type="AlphaFoldDB" id="A0A1G1YWD5"/>
<evidence type="ECO:0000313" key="3">
    <source>
        <dbReference type="Proteomes" id="UP000177062"/>
    </source>
</evidence>
<reference evidence="2 3" key="1">
    <citation type="journal article" date="2016" name="Nat. Commun.">
        <title>Thousands of microbial genomes shed light on interconnected biogeochemical processes in an aquifer system.</title>
        <authorList>
            <person name="Anantharaman K."/>
            <person name="Brown C.T."/>
            <person name="Hug L.A."/>
            <person name="Sharon I."/>
            <person name="Castelle C.J."/>
            <person name="Probst A.J."/>
            <person name="Thomas B.C."/>
            <person name="Singh A."/>
            <person name="Wilkins M.J."/>
            <person name="Karaoz U."/>
            <person name="Brodie E.L."/>
            <person name="Williams K.H."/>
            <person name="Hubbard S.S."/>
            <person name="Banfield J.F."/>
        </authorList>
    </citation>
    <scope>NUCLEOTIDE SEQUENCE [LARGE SCALE GENOMIC DNA]</scope>
</reference>
<comment type="caution">
    <text evidence="2">The sequence shown here is derived from an EMBL/GenBank/DDBJ whole genome shotgun (WGS) entry which is preliminary data.</text>
</comment>
<proteinExistence type="predicted"/>
<evidence type="ECO:0000313" key="2">
    <source>
        <dbReference type="EMBL" id="OGY56695.1"/>
    </source>
</evidence>
<organism evidence="2 3">
    <name type="scientific">Candidatus Colwellbacteria bacterium RBG_13_48_8</name>
    <dbReference type="NCBI Taxonomy" id="1797685"/>
    <lineage>
        <taxon>Bacteria</taxon>
        <taxon>Candidatus Colwelliibacteriota</taxon>
    </lineage>
</organism>
<dbReference type="Proteomes" id="UP000177062">
    <property type="component" value="Unassembled WGS sequence"/>
</dbReference>